<dbReference type="Proteomes" id="UP000626092">
    <property type="component" value="Unassembled WGS sequence"/>
</dbReference>
<protein>
    <submittedName>
        <fullName evidence="1">Uncharacterized protein</fullName>
    </submittedName>
</protein>
<accession>A0A834HK17</accession>
<reference evidence="1" key="1">
    <citation type="submission" date="2019-11" db="EMBL/GenBank/DDBJ databases">
        <authorList>
            <person name="Liu Y."/>
            <person name="Hou J."/>
            <person name="Li T.-Q."/>
            <person name="Guan C.-H."/>
            <person name="Wu X."/>
            <person name="Wu H.-Z."/>
            <person name="Ling F."/>
            <person name="Zhang R."/>
            <person name="Shi X.-G."/>
            <person name="Ren J.-P."/>
            <person name="Chen E.-F."/>
            <person name="Sun J.-M."/>
        </authorList>
    </citation>
    <scope>NUCLEOTIDE SEQUENCE</scope>
    <source>
        <strain evidence="1">Adult_tree_wgs_1</strain>
        <tissue evidence="1">Leaves</tissue>
    </source>
</reference>
<evidence type="ECO:0000313" key="2">
    <source>
        <dbReference type="Proteomes" id="UP000626092"/>
    </source>
</evidence>
<name>A0A834HK17_RHOSS</name>
<gene>
    <name evidence="1" type="ORF">RHSIM_Rhsim01G0044600</name>
</gene>
<organism evidence="1 2">
    <name type="scientific">Rhododendron simsii</name>
    <name type="common">Sims's rhododendron</name>
    <dbReference type="NCBI Taxonomy" id="118357"/>
    <lineage>
        <taxon>Eukaryota</taxon>
        <taxon>Viridiplantae</taxon>
        <taxon>Streptophyta</taxon>
        <taxon>Embryophyta</taxon>
        <taxon>Tracheophyta</taxon>
        <taxon>Spermatophyta</taxon>
        <taxon>Magnoliopsida</taxon>
        <taxon>eudicotyledons</taxon>
        <taxon>Gunneridae</taxon>
        <taxon>Pentapetalae</taxon>
        <taxon>asterids</taxon>
        <taxon>Ericales</taxon>
        <taxon>Ericaceae</taxon>
        <taxon>Ericoideae</taxon>
        <taxon>Rhodoreae</taxon>
        <taxon>Rhododendron</taxon>
    </lineage>
</organism>
<comment type="caution">
    <text evidence="1">The sequence shown here is derived from an EMBL/GenBank/DDBJ whole genome shotgun (WGS) entry which is preliminary data.</text>
</comment>
<keyword evidence="2" id="KW-1185">Reference proteome</keyword>
<sequence length="68" mass="7678">MVLSSSGATVVAAMHGIKCILNTPLEQEDLRTRSASCHEVCHRLISHLIFGRSEPQPFLQWTRFELEV</sequence>
<proteinExistence type="predicted"/>
<dbReference type="AlphaFoldDB" id="A0A834HK17"/>
<dbReference type="EMBL" id="WJXA01000001">
    <property type="protein sequence ID" value="KAF7153846.1"/>
    <property type="molecule type" value="Genomic_DNA"/>
</dbReference>
<evidence type="ECO:0000313" key="1">
    <source>
        <dbReference type="EMBL" id="KAF7153846.1"/>
    </source>
</evidence>